<keyword evidence="1" id="KW-0812">Transmembrane</keyword>
<protein>
    <submittedName>
        <fullName evidence="2">Uncharacterized protein</fullName>
    </submittedName>
</protein>
<reference evidence="2" key="3">
    <citation type="submission" date="2025-09" db="UniProtKB">
        <authorList>
            <consortium name="Ensembl"/>
        </authorList>
    </citation>
    <scope>IDENTIFICATION</scope>
    <source>
        <strain evidence="2">broiler</strain>
    </source>
</reference>
<name>A0A8V0YSY1_CHICK</name>
<reference evidence="2" key="2">
    <citation type="submission" date="2025-08" db="UniProtKB">
        <authorList>
            <consortium name="Ensembl"/>
        </authorList>
    </citation>
    <scope>IDENTIFICATION</scope>
    <source>
        <strain evidence="2">broiler</strain>
    </source>
</reference>
<accession>A0A8V0YSY1</accession>
<evidence type="ECO:0000313" key="2">
    <source>
        <dbReference type="Ensembl" id="ENSGALP00010019305.1"/>
    </source>
</evidence>
<sequence>MQNHLLDSMVRLIPAGGRFLYIYIYTTPVYIYTYTHMLLTGTIVKRDNKKYTARAARLAIKNTVCQNQDSCFLVWKKNFDTKHIMFSKMIDKICSLCSQLIVI</sequence>
<evidence type="ECO:0000256" key="1">
    <source>
        <dbReference type="SAM" id="Phobius"/>
    </source>
</evidence>
<evidence type="ECO:0000313" key="3">
    <source>
        <dbReference type="Proteomes" id="UP000000539"/>
    </source>
</evidence>
<keyword evidence="1" id="KW-1133">Transmembrane helix</keyword>
<organism evidence="2 3">
    <name type="scientific">Gallus gallus</name>
    <name type="common">Chicken</name>
    <dbReference type="NCBI Taxonomy" id="9031"/>
    <lineage>
        <taxon>Eukaryota</taxon>
        <taxon>Metazoa</taxon>
        <taxon>Chordata</taxon>
        <taxon>Craniata</taxon>
        <taxon>Vertebrata</taxon>
        <taxon>Euteleostomi</taxon>
        <taxon>Archelosauria</taxon>
        <taxon>Archosauria</taxon>
        <taxon>Dinosauria</taxon>
        <taxon>Saurischia</taxon>
        <taxon>Theropoda</taxon>
        <taxon>Coelurosauria</taxon>
        <taxon>Aves</taxon>
        <taxon>Neognathae</taxon>
        <taxon>Galloanserae</taxon>
        <taxon>Galliformes</taxon>
        <taxon>Phasianidae</taxon>
        <taxon>Phasianinae</taxon>
        <taxon>Gallus</taxon>
    </lineage>
</organism>
<dbReference type="Ensembl" id="ENSGALT00010032584.1">
    <property type="protein sequence ID" value="ENSGALP00010019305.1"/>
    <property type="gene ID" value="ENSGALG00010013547.1"/>
</dbReference>
<feature type="transmembrane region" description="Helical" evidence="1">
    <location>
        <begin position="20"/>
        <end position="44"/>
    </location>
</feature>
<keyword evidence="3" id="KW-1185">Reference proteome</keyword>
<reference evidence="2" key="1">
    <citation type="submission" date="2020-11" db="EMBL/GenBank/DDBJ databases">
        <title>Gallus gallus (Chicken) genome, bGalGal1, GRCg7b, maternal haplotype autosomes + Z &amp; W.</title>
        <authorList>
            <person name="Warren W."/>
            <person name="Formenti G."/>
            <person name="Fedrigo O."/>
            <person name="Haase B."/>
            <person name="Mountcastle J."/>
            <person name="Balacco J."/>
            <person name="Tracey A."/>
            <person name="Schneider V."/>
            <person name="Okimoto R."/>
            <person name="Cheng H."/>
            <person name="Hawken R."/>
            <person name="Howe K."/>
            <person name="Jarvis E.D."/>
        </authorList>
    </citation>
    <scope>NUCLEOTIDE SEQUENCE [LARGE SCALE GENOMIC DNA]</scope>
    <source>
        <strain evidence="2">Broiler</strain>
    </source>
</reference>
<keyword evidence="1" id="KW-0472">Membrane</keyword>
<dbReference type="AlphaFoldDB" id="A0A8V0YSY1"/>
<dbReference type="Proteomes" id="UP000000539">
    <property type="component" value="Chromosome W"/>
</dbReference>
<proteinExistence type="predicted"/>